<keyword evidence="1" id="KW-1133">Transmembrane helix</keyword>
<feature type="transmembrane region" description="Helical" evidence="1">
    <location>
        <begin position="202"/>
        <end position="219"/>
    </location>
</feature>
<name>A0A644YJU2_9ZZZZ</name>
<feature type="transmembrane region" description="Helical" evidence="1">
    <location>
        <begin position="165"/>
        <end position="182"/>
    </location>
</feature>
<feature type="transmembrane region" description="Helical" evidence="1">
    <location>
        <begin position="231"/>
        <end position="251"/>
    </location>
</feature>
<dbReference type="EMBL" id="VSSQ01005361">
    <property type="protein sequence ID" value="MPM28845.1"/>
    <property type="molecule type" value="Genomic_DNA"/>
</dbReference>
<dbReference type="AlphaFoldDB" id="A0A644YJU2"/>
<comment type="caution">
    <text evidence="2">The sequence shown here is derived from an EMBL/GenBank/DDBJ whole genome shotgun (WGS) entry which is preliminary data.</text>
</comment>
<sequence>MIVWLRGHWQQIFKVFVFSLAFAALFIVLYIYYGDNQNDWQRYFSQVFAHIQAPNKVEGFFNPPWTALLLAYGLLPLKISNVIKLLLNICMLLWAVFKVKGGWLGIVLTFITPLFFDMARVNPIDWIPLLGFLLPPIWGFPLMVTKPQTLGAAMLIKWKMEKFSLKPLIPLAIIIGGSFLIWGNWVNIKGPVSVLDTPQNFSFWPLGIPFGIILLIYSWRTNDELLAGASTYLLIPYVAPYSMVCLLALLSGKHKKIAFALYLGFLWFAVVEARRTGIHIF</sequence>
<feature type="transmembrane region" description="Helical" evidence="1">
    <location>
        <begin position="69"/>
        <end position="94"/>
    </location>
</feature>
<gene>
    <name evidence="2" type="ORF">SDC9_75376</name>
</gene>
<evidence type="ECO:0000313" key="2">
    <source>
        <dbReference type="EMBL" id="MPM28845.1"/>
    </source>
</evidence>
<feature type="transmembrane region" description="Helical" evidence="1">
    <location>
        <begin position="257"/>
        <end position="273"/>
    </location>
</feature>
<organism evidence="2">
    <name type="scientific">bioreactor metagenome</name>
    <dbReference type="NCBI Taxonomy" id="1076179"/>
    <lineage>
        <taxon>unclassified sequences</taxon>
        <taxon>metagenomes</taxon>
        <taxon>ecological metagenomes</taxon>
    </lineage>
</organism>
<evidence type="ECO:0008006" key="3">
    <source>
        <dbReference type="Google" id="ProtNLM"/>
    </source>
</evidence>
<feature type="transmembrane region" description="Helical" evidence="1">
    <location>
        <begin position="12"/>
        <end position="33"/>
    </location>
</feature>
<proteinExistence type="predicted"/>
<accession>A0A644YJU2</accession>
<protein>
    <recommendedName>
        <fullName evidence="3">Glycosyltransferase RgtA/B/C/D-like domain-containing protein</fullName>
    </recommendedName>
</protein>
<feature type="transmembrane region" description="Helical" evidence="1">
    <location>
        <begin position="126"/>
        <end position="144"/>
    </location>
</feature>
<feature type="transmembrane region" description="Helical" evidence="1">
    <location>
        <begin position="101"/>
        <end position="120"/>
    </location>
</feature>
<keyword evidence="1" id="KW-0472">Membrane</keyword>
<reference evidence="2" key="1">
    <citation type="submission" date="2019-08" db="EMBL/GenBank/DDBJ databases">
        <authorList>
            <person name="Kucharzyk K."/>
            <person name="Murdoch R.W."/>
            <person name="Higgins S."/>
            <person name="Loffler F."/>
        </authorList>
    </citation>
    <scope>NUCLEOTIDE SEQUENCE</scope>
</reference>
<keyword evidence="1" id="KW-0812">Transmembrane</keyword>
<evidence type="ECO:0000256" key="1">
    <source>
        <dbReference type="SAM" id="Phobius"/>
    </source>
</evidence>